<comment type="caution">
    <text evidence="2">The sequence shown here is derived from an EMBL/GenBank/DDBJ whole genome shotgun (WGS) entry which is preliminary data.</text>
</comment>
<keyword evidence="3" id="KW-1185">Reference proteome</keyword>
<protein>
    <submittedName>
        <fullName evidence="2">Uncharacterized protein</fullName>
    </submittedName>
</protein>
<sequence>MNESAADRQAAQQTEQQEKKYGDSSTAVSNDTQFADPRQGSDGASFKDEGASVDEATQGGASRGESTVFGEPGESGETGDAADEDDQDAEPPTPTQEEPPLTSSGGDTAQTSYGEDQDAEPSQPPYEQ</sequence>
<evidence type="ECO:0000256" key="1">
    <source>
        <dbReference type="SAM" id="MobiDB-lite"/>
    </source>
</evidence>
<feature type="compositionally biased region" description="Acidic residues" evidence="1">
    <location>
        <begin position="80"/>
        <end position="89"/>
    </location>
</feature>
<feature type="compositionally biased region" description="Polar residues" evidence="1">
    <location>
        <begin position="103"/>
        <end position="114"/>
    </location>
</feature>
<organism evidence="2 3">
    <name type="scientific">Nocardioides vastitatis</name>
    <dbReference type="NCBI Taxonomy" id="2568655"/>
    <lineage>
        <taxon>Bacteria</taxon>
        <taxon>Bacillati</taxon>
        <taxon>Actinomycetota</taxon>
        <taxon>Actinomycetes</taxon>
        <taxon>Propionibacteriales</taxon>
        <taxon>Nocardioidaceae</taxon>
        <taxon>Nocardioides</taxon>
    </lineage>
</organism>
<evidence type="ECO:0000313" key="2">
    <source>
        <dbReference type="EMBL" id="MFC5731013.1"/>
    </source>
</evidence>
<dbReference type="RefSeq" id="WP_136431798.1">
    <property type="nucleotide sequence ID" value="NZ_JBHSNS010000012.1"/>
</dbReference>
<dbReference type="Proteomes" id="UP001596072">
    <property type="component" value="Unassembled WGS sequence"/>
</dbReference>
<feature type="region of interest" description="Disordered" evidence="1">
    <location>
        <begin position="1"/>
        <end position="128"/>
    </location>
</feature>
<gene>
    <name evidence="2" type="ORF">ACFPQB_19005</name>
</gene>
<proteinExistence type="predicted"/>
<name>A0ABW0ZPI2_9ACTN</name>
<evidence type="ECO:0000313" key="3">
    <source>
        <dbReference type="Proteomes" id="UP001596072"/>
    </source>
</evidence>
<feature type="compositionally biased region" description="Polar residues" evidence="1">
    <location>
        <begin position="23"/>
        <end position="33"/>
    </location>
</feature>
<dbReference type="EMBL" id="JBHSNS010000012">
    <property type="protein sequence ID" value="MFC5731013.1"/>
    <property type="molecule type" value="Genomic_DNA"/>
</dbReference>
<reference evidence="3" key="1">
    <citation type="journal article" date="2019" name="Int. J. Syst. Evol. Microbiol.">
        <title>The Global Catalogue of Microorganisms (GCM) 10K type strain sequencing project: providing services to taxonomists for standard genome sequencing and annotation.</title>
        <authorList>
            <consortium name="The Broad Institute Genomics Platform"/>
            <consortium name="The Broad Institute Genome Sequencing Center for Infectious Disease"/>
            <person name="Wu L."/>
            <person name="Ma J."/>
        </authorList>
    </citation>
    <scope>NUCLEOTIDE SEQUENCE [LARGE SCALE GENOMIC DNA]</scope>
    <source>
        <strain evidence="3">YIM 94188</strain>
    </source>
</reference>
<accession>A0ABW0ZPI2</accession>